<dbReference type="EMBL" id="MTYJ01000005">
    <property type="protein sequence ID" value="OQV24725.1"/>
    <property type="molecule type" value="Genomic_DNA"/>
</dbReference>
<organism evidence="2 3">
    <name type="scientific">Hypsibius exemplaris</name>
    <name type="common">Freshwater tardigrade</name>
    <dbReference type="NCBI Taxonomy" id="2072580"/>
    <lineage>
        <taxon>Eukaryota</taxon>
        <taxon>Metazoa</taxon>
        <taxon>Ecdysozoa</taxon>
        <taxon>Tardigrada</taxon>
        <taxon>Eutardigrada</taxon>
        <taxon>Parachela</taxon>
        <taxon>Hypsibioidea</taxon>
        <taxon>Hypsibiidae</taxon>
        <taxon>Hypsibius</taxon>
    </lineage>
</organism>
<reference evidence="3" key="1">
    <citation type="submission" date="2017-01" db="EMBL/GenBank/DDBJ databases">
        <title>Comparative genomics of anhydrobiosis in the tardigrade Hypsibius dujardini.</title>
        <authorList>
            <person name="Yoshida Y."/>
            <person name="Koutsovoulos G."/>
            <person name="Laetsch D."/>
            <person name="Stevens L."/>
            <person name="Kumar S."/>
            <person name="Horikawa D."/>
            <person name="Ishino K."/>
            <person name="Komine S."/>
            <person name="Tomita M."/>
            <person name="Blaxter M."/>
            <person name="Arakawa K."/>
        </authorList>
    </citation>
    <scope>NUCLEOTIDE SEQUENCE [LARGE SCALE GENOMIC DNA]</scope>
    <source>
        <strain evidence="3">Z151</strain>
    </source>
</reference>
<gene>
    <name evidence="2" type="ORF">BV898_01317</name>
</gene>
<proteinExistence type="predicted"/>
<accession>A0A1W0XB26</accession>
<keyword evidence="1" id="KW-1133">Transmembrane helix</keyword>
<evidence type="ECO:0000313" key="3">
    <source>
        <dbReference type="Proteomes" id="UP000192578"/>
    </source>
</evidence>
<evidence type="ECO:0000256" key="1">
    <source>
        <dbReference type="SAM" id="Phobius"/>
    </source>
</evidence>
<dbReference type="Proteomes" id="UP000192578">
    <property type="component" value="Unassembled WGS sequence"/>
</dbReference>
<keyword evidence="1" id="KW-0472">Membrane</keyword>
<name>A0A1W0XB26_HYPEX</name>
<dbReference type="AlphaFoldDB" id="A0A1W0XB26"/>
<feature type="transmembrane region" description="Helical" evidence="1">
    <location>
        <begin position="20"/>
        <end position="39"/>
    </location>
</feature>
<sequence length="358" mass="40878">MFLDYVNPFLSPITGHQLTYVLVSAVLVICLGIFLRVLLESYGERRARSQAILAPFPSSSSGTYGRPDRFAADGIPVLDYSNELWAENPAMAGPTDTLRMACEALLWKNGRWQARFIILVQPFCEVAVQKCYATRLAVLAGEEPLEEFSMTDYAAAKPDRDDYRSWCPTKWDILVWSLSPKDTTSSREMVYFRARFDLIGSSLVRLEIFDKCSKREARTYLFATGSDRDVLLFKQENYLWTGRKRHRGQGIYVAHTLILEDGSNGEADRLDTSRLIGARVITVQGVDVWQMSCEDVRSLMVNRGEEPLEVTVIEHDEGYDEQYEEAKKAQSEDLRTKDKDNYAVNRAKLTRFAQLFQL</sequence>
<evidence type="ECO:0000313" key="2">
    <source>
        <dbReference type="EMBL" id="OQV24725.1"/>
    </source>
</evidence>
<comment type="caution">
    <text evidence="2">The sequence shown here is derived from an EMBL/GenBank/DDBJ whole genome shotgun (WGS) entry which is preliminary data.</text>
</comment>
<keyword evidence="3" id="KW-1185">Reference proteome</keyword>
<keyword evidence="1" id="KW-0812">Transmembrane</keyword>
<protein>
    <submittedName>
        <fullName evidence="2">Uncharacterized protein</fullName>
    </submittedName>
</protein>